<evidence type="ECO:0000313" key="2">
    <source>
        <dbReference type="EMBL" id="TDE42529.1"/>
    </source>
</evidence>
<feature type="signal peptide" evidence="1">
    <location>
        <begin position="1"/>
        <end position="19"/>
    </location>
</feature>
<feature type="chain" id="PRO_5020502435" evidence="1">
    <location>
        <begin position="20"/>
        <end position="230"/>
    </location>
</feature>
<comment type="caution">
    <text evidence="2">The sequence shown here is derived from an EMBL/GenBank/DDBJ whole genome shotgun (WGS) entry which is preliminary data.</text>
</comment>
<proteinExistence type="predicted"/>
<keyword evidence="3" id="KW-1185">Reference proteome</keyword>
<organism evidence="2 3">
    <name type="scientific">Flavobacterium rhamnosiphilum</name>
    <dbReference type="NCBI Taxonomy" id="2541724"/>
    <lineage>
        <taxon>Bacteria</taxon>
        <taxon>Pseudomonadati</taxon>
        <taxon>Bacteroidota</taxon>
        <taxon>Flavobacteriia</taxon>
        <taxon>Flavobacteriales</taxon>
        <taxon>Flavobacteriaceae</taxon>
        <taxon>Flavobacterium</taxon>
    </lineage>
</organism>
<dbReference type="RefSeq" id="WP_131917009.1">
    <property type="nucleotide sequence ID" value="NZ_SMLG01000011.1"/>
</dbReference>
<dbReference type="AlphaFoldDB" id="A0A4V2Z926"/>
<dbReference type="EMBL" id="SMLG01000011">
    <property type="protein sequence ID" value="TDE42529.1"/>
    <property type="molecule type" value="Genomic_DNA"/>
</dbReference>
<evidence type="ECO:0000256" key="1">
    <source>
        <dbReference type="SAM" id="SignalP"/>
    </source>
</evidence>
<keyword evidence="1" id="KW-0732">Signal</keyword>
<name>A0A4V2Z926_9FLAO</name>
<sequence>MKNKFLLSLLFLFCLPVFSQGTLPRETVVGSFDSNLNVNSLDVLHKVNVGMGKVDFASYLFDNWNEEFVLIKKNGESRKLSSLNYNLVLKTLEFKISNDSVLQVDLQQLDYIVHLNEIYKIINTDPLSGIYLEVFKGKTLRLYKETKLFIDESEINPLLQEKIKKEKYIRKFVYYLMKDDKYEKISLGKKDILKFLNDKVDLVKVYVSNNNLSYKTDEDVNKILTYYDTL</sequence>
<dbReference type="Proteomes" id="UP000294814">
    <property type="component" value="Unassembled WGS sequence"/>
</dbReference>
<reference evidence="2 3" key="1">
    <citation type="submission" date="2019-03" db="EMBL/GenBank/DDBJ databases">
        <title>Novel species of Flavobacterium.</title>
        <authorList>
            <person name="Liu Q."/>
            <person name="Xin Y.-H."/>
        </authorList>
    </citation>
    <scope>NUCLEOTIDE SEQUENCE [LARGE SCALE GENOMIC DNA]</scope>
    <source>
        <strain evidence="2 3">LB3P52</strain>
    </source>
</reference>
<dbReference type="OrthoDB" id="1446448at2"/>
<evidence type="ECO:0000313" key="3">
    <source>
        <dbReference type="Proteomes" id="UP000294814"/>
    </source>
</evidence>
<gene>
    <name evidence="2" type="ORF">E0I26_13720</name>
</gene>
<protein>
    <submittedName>
        <fullName evidence="2">Uncharacterized protein</fullName>
    </submittedName>
</protein>
<accession>A0A4V2Z926</accession>